<dbReference type="InterPro" id="IPR036890">
    <property type="entry name" value="HATPase_C_sf"/>
</dbReference>
<dbReference type="InterPro" id="IPR004358">
    <property type="entry name" value="Sig_transdc_His_kin-like_C"/>
</dbReference>
<dbReference type="InterPro" id="IPR013656">
    <property type="entry name" value="PAS_4"/>
</dbReference>
<dbReference type="InterPro" id="IPR035965">
    <property type="entry name" value="PAS-like_dom_sf"/>
</dbReference>
<evidence type="ECO:0000313" key="9">
    <source>
        <dbReference type="EMBL" id="MBC9209771.1"/>
    </source>
</evidence>
<dbReference type="SUPFAM" id="SSF55785">
    <property type="entry name" value="PYP-like sensor domain (PAS domain)"/>
    <property type="match status" value="1"/>
</dbReference>
<dbReference type="SUPFAM" id="SSF55874">
    <property type="entry name" value="ATPase domain of HSP90 chaperone/DNA topoisomerase II/histidine kinase"/>
    <property type="match status" value="1"/>
</dbReference>
<comment type="caution">
    <text evidence="9">The sequence shown here is derived from an EMBL/GenBank/DDBJ whole genome shotgun (WGS) entry which is preliminary data.</text>
</comment>
<evidence type="ECO:0000259" key="7">
    <source>
        <dbReference type="PROSITE" id="PS50112"/>
    </source>
</evidence>
<dbReference type="InterPro" id="IPR011006">
    <property type="entry name" value="CheY-like_superfamily"/>
</dbReference>
<feature type="domain" description="Response regulatory" evidence="6">
    <location>
        <begin position="520"/>
        <end position="630"/>
    </location>
</feature>
<dbReference type="SUPFAM" id="SSF47384">
    <property type="entry name" value="Homodimeric domain of signal transducing histidine kinase"/>
    <property type="match status" value="1"/>
</dbReference>
<evidence type="ECO:0000313" key="10">
    <source>
        <dbReference type="Proteomes" id="UP000626026"/>
    </source>
</evidence>
<evidence type="ECO:0000256" key="2">
    <source>
        <dbReference type="ARBA" id="ARBA00012438"/>
    </source>
</evidence>
<evidence type="ECO:0000256" key="1">
    <source>
        <dbReference type="ARBA" id="ARBA00000085"/>
    </source>
</evidence>
<feature type="domain" description="PAC" evidence="8">
    <location>
        <begin position="213"/>
        <end position="266"/>
    </location>
</feature>
<dbReference type="PANTHER" id="PTHR43065">
    <property type="entry name" value="SENSOR HISTIDINE KINASE"/>
    <property type="match status" value="1"/>
</dbReference>
<dbReference type="InterPro" id="IPR000014">
    <property type="entry name" value="PAS"/>
</dbReference>
<dbReference type="PANTHER" id="PTHR43065:SF42">
    <property type="entry name" value="TWO-COMPONENT SENSOR PPRA"/>
    <property type="match status" value="1"/>
</dbReference>
<feature type="domain" description="PAS" evidence="7">
    <location>
        <begin position="142"/>
        <end position="212"/>
    </location>
</feature>
<name>A0ABR7RUA6_9PROT</name>
<dbReference type="SUPFAM" id="SSF52172">
    <property type="entry name" value="CheY-like"/>
    <property type="match status" value="2"/>
</dbReference>
<comment type="catalytic activity">
    <reaction evidence="1">
        <text>ATP + protein L-histidine = ADP + protein N-phospho-L-histidine.</text>
        <dbReference type="EC" id="2.7.13.3"/>
    </reaction>
</comment>
<gene>
    <name evidence="9" type="ORF">IBL26_23240</name>
</gene>
<dbReference type="PROSITE" id="PS50110">
    <property type="entry name" value="RESPONSE_REGULATORY"/>
    <property type="match status" value="2"/>
</dbReference>
<dbReference type="CDD" id="cd00082">
    <property type="entry name" value="HisKA"/>
    <property type="match status" value="1"/>
</dbReference>
<dbReference type="InterPro" id="IPR036097">
    <property type="entry name" value="HisK_dim/P_sf"/>
</dbReference>
<dbReference type="CDD" id="cd00156">
    <property type="entry name" value="REC"/>
    <property type="match status" value="1"/>
</dbReference>
<feature type="domain" description="Response regulatory" evidence="6">
    <location>
        <begin position="16"/>
        <end position="130"/>
    </location>
</feature>
<dbReference type="Gene3D" id="3.30.450.20">
    <property type="entry name" value="PAS domain"/>
    <property type="match status" value="1"/>
</dbReference>
<dbReference type="PRINTS" id="PR00344">
    <property type="entry name" value="BCTRLSENSOR"/>
</dbReference>
<dbReference type="SMART" id="SM00448">
    <property type="entry name" value="REC"/>
    <property type="match status" value="2"/>
</dbReference>
<dbReference type="Gene3D" id="3.30.565.10">
    <property type="entry name" value="Histidine kinase-like ATPase, C-terminal domain"/>
    <property type="match status" value="1"/>
</dbReference>
<dbReference type="PROSITE" id="PS50113">
    <property type="entry name" value="PAC"/>
    <property type="match status" value="1"/>
</dbReference>
<dbReference type="PROSITE" id="PS50109">
    <property type="entry name" value="HIS_KIN"/>
    <property type="match status" value="1"/>
</dbReference>
<dbReference type="InterPro" id="IPR003594">
    <property type="entry name" value="HATPase_dom"/>
</dbReference>
<protein>
    <recommendedName>
        <fullName evidence="2">histidine kinase</fullName>
        <ecNumber evidence="2">2.7.13.3</ecNumber>
    </recommendedName>
</protein>
<dbReference type="Proteomes" id="UP000626026">
    <property type="component" value="Unassembled WGS sequence"/>
</dbReference>
<feature type="modified residue" description="4-aspartylphosphate" evidence="4">
    <location>
        <position position="570"/>
    </location>
</feature>
<dbReference type="Pfam" id="PF02518">
    <property type="entry name" value="HATPase_c"/>
    <property type="match status" value="1"/>
</dbReference>
<evidence type="ECO:0000259" key="5">
    <source>
        <dbReference type="PROSITE" id="PS50109"/>
    </source>
</evidence>
<keyword evidence="10" id="KW-1185">Reference proteome</keyword>
<proteinExistence type="predicted"/>
<keyword evidence="3 4" id="KW-0597">Phosphoprotein</keyword>
<dbReference type="PROSITE" id="PS50112">
    <property type="entry name" value="PAS"/>
    <property type="match status" value="1"/>
</dbReference>
<dbReference type="EMBL" id="JACTVA010000071">
    <property type="protein sequence ID" value="MBC9209771.1"/>
    <property type="molecule type" value="Genomic_DNA"/>
</dbReference>
<dbReference type="InterPro" id="IPR003661">
    <property type="entry name" value="HisK_dim/P_dom"/>
</dbReference>
<dbReference type="InterPro" id="IPR005467">
    <property type="entry name" value="His_kinase_dom"/>
</dbReference>
<dbReference type="Gene3D" id="1.10.287.130">
    <property type="match status" value="1"/>
</dbReference>
<dbReference type="EC" id="2.7.13.3" evidence="2"/>
<feature type="modified residue" description="4-aspartylphosphate" evidence="4">
    <location>
        <position position="65"/>
    </location>
</feature>
<dbReference type="NCBIfam" id="TIGR00229">
    <property type="entry name" value="sensory_box"/>
    <property type="match status" value="1"/>
</dbReference>
<dbReference type="InterPro" id="IPR001789">
    <property type="entry name" value="Sig_transdc_resp-reg_receiver"/>
</dbReference>
<feature type="domain" description="Histidine kinase" evidence="5">
    <location>
        <begin position="279"/>
        <end position="499"/>
    </location>
</feature>
<dbReference type="Pfam" id="PF00072">
    <property type="entry name" value="Response_reg"/>
    <property type="match status" value="2"/>
</dbReference>
<dbReference type="SMART" id="SM00387">
    <property type="entry name" value="HATPase_c"/>
    <property type="match status" value="1"/>
</dbReference>
<dbReference type="Pfam" id="PF00512">
    <property type="entry name" value="HisKA"/>
    <property type="match status" value="1"/>
</dbReference>
<accession>A0ABR7RUA6</accession>
<dbReference type="InterPro" id="IPR000700">
    <property type="entry name" value="PAS-assoc_C"/>
</dbReference>
<evidence type="ECO:0000256" key="4">
    <source>
        <dbReference type="PROSITE-ProRule" id="PRU00169"/>
    </source>
</evidence>
<dbReference type="Pfam" id="PF08448">
    <property type="entry name" value="PAS_4"/>
    <property type="match status" value="1"/>
</dbReference>
<organism evidence="9 10">
    <name type="scientific">Teichococcus aerophilus</name>
    <dbReference type="NCBI Taxonomy" id="1224513"/>
    <lineage>
        <taxon>Bacteria</taxon>
        <taxon>Pseudomonadati</taxon>
        <taxon>Pseudomonadota</taxon>
        <taxon>Alphaproteobacteria</taxon>
        <taxon>Acetobacterales</taxon>
        <taxon>Roseomonadaceae</taxon>
        <taxon>Roseomonas</taxon>
    </lineage>
</organism>
<dbReference type="SMART" id="SM00388">
    <property type="entry name" value="HisKA"/>
    <property type="match status" value="1"/>
</dbReference>
<dbReference type="Gene3D" id="3.40.50.2300">
    <property type="match status" value="2"/>
</dbReference>
<dbReference type="CDD" id="cd17569">
    <property type="entry name" value="REC_HupR-like"/>
    <property type="match status" value="1"/>
</dbReference>
<evidence type="ECO:0000259" key="8">
    <source>
        <dbReference type="PROSITE" id="PS50113"/>
    </source>
</evidence>
<reference evidence="9 10" key="1">
    <citation type="journal article" date="2013" name="Int. J. Syst. Evol. Microbiol.">
        <title>Roseomonas aerophila sp. nov., isolated from air.</title>
        <authorList>
            <person name="Kim S.J."/>
            <person name="Weon H.Y."/>
            <person name="Ahn J.H."/>
            <person name="Hong S.B."/>
            <person name="Seok S.J."/>
            <person name="Whang K.S."/>
            <person name="Kwon S.W."/>
        </authorList>
    </citation>
    <scope>NUCLEOTIDE SEQUENCE [LARGE SCALE GENOMIC DNA]</scope>
    <source>
        <strain evidence="9 10">NBRC 108923</strain>
    </source>
</reference>
<sequence length="633" mass="68330">MDAMTNRTSGKLRRGTLLVVDDEPEILTALEDLFEEDFRVHAATSGAEGLDILRRSPEVDVIISDQRMPGMTGDAFLAQAREITQAEALLLTGYAELEAVISAVNKGRIAFYAPKPWDPASLRSMVMSAMERHRLARALETERALLRGLLDASSDALSFKDVSGRFVRLNSAKAQALGGDTESLLGQQETSLLPPEQGAELALAEAAVIESGHGTDDIVQKQDGAQTRWVRVQRLPILDRHGALTHLATFEHDLTEQRNLEDRLHQAEKMQALGTMAGGVAHDFNNLLTAIMGSLDLMMHGGPKDARQEMLLKTAITAAERGSALTRRLLSFSRKRELLLRPTDVNAMVREMEALLARSLGEDVSLAYALDEAPWPAIADPEQFSLALLNLCINSRDAMPDGGTITLSSRNATLAEAEVQDLPAGDYVVVGVADTGTGMTPDIIAKAFEPFFTTKDVGKGTGLGLSMVYGLVRQSGGAVVISSQPGRGTLVEMVLQRSTKPLRPAHQPGEGGAPHGPTARVLLVDDDPGVRGVTATFLNELGHHTVEVGDATAALALLDKGEPIDLLVTDYAMPGMSGLELATQFRSRRPDVPILMLSGYADPTSVPRTFPLLRKPFRQADLARRVAELLKRD</sequence>
<evidence type="ECO:0000256" key="3">
    <source>
        <dbReference type="ARBA" id="ARBA00022553"/>
    </source>
</evidence>
<evidence type="ECO:0000259" key="6">
    <source>
        <dbReference type="PROSITE" id="PS50110"/>
    </source>
</evidence>